<dbReference type="InterPro" id="IPR036942">
    <property type="entry name" value="Beta-barrel_TonB_sf"/>
</dbReference>
<dbReference type="InterPro" id="IPR012910">
    <property type="entry name" value="Plug_dom"/>
</dbReference>
<gene>
    <name evidence="9" type="ORF">JBL43_16680</name>
</gene>
<dbReference type="InterPro" id="IPR037066">
    <property type="entry name" value="Plug_dom_sf"/>
</dbReference>
<dbReference type="Gene3D" id="2.40.170.20">
    <property type="entry name" value="TonB-dependent receptor, beta-barrel domain"/>
    <property type="match status" value="1"/>
</dbReference>
<feature type="domain" description="TonB-dependent receptor plug" evidence="8">
    <location>
        <begin position="151"/>
        <end position="258"/>
    </location>
</feature>
<comment type="caution">
    <text evidence="9">The sequence shown here is derived from an EMBL/GenBank/DDBJ whole genome shotgun (WGS) entry which is preliminary data.</text>
</comment>
<evidence type="ECO:0000256" key="3">
    <source>
        <dbReference type="ARBA" id="ARBA00022452"/>
    </source>
</evidence>
<comment type="subcellular location">
    <subcellularLocation>
        <location evidence="1 7">Cell outer membrane</location>
        <topology evidence="1 7">Multi-pass membrane protein</topology>
    </subcellularLocation>
</comment>
<dbReference type="InterPro" id="IPR039426">
    <property type="entry name" value="TonB-dep_rcpt-like"/>
</dbReference>
<dbReference type="InterPro" id="IPR023997">
    <property type="entry name" value="TonB-dep_OMP_SusC/RagA_CS"/>
</dbReference>
<dbReference type="Proteomes" id="UP000623301">
    <property type="component" value="Unassembled WGS sequence"/>
</dbReference>
<dbReference type="Gene3D" id="2.60.40.1120">
    <property type="entry name" value="Carboxypeptidase-like, regulatory domain"/>
    <property type="match status" value="1"/>
</dbReference>
<comment type="similarity">
    <text evidence="7">Belongs to the TonB-dependent receptor family.</text>
</comment>
<evidence type="ECO:0000256" key="4">
    <source>
        <dbReference type="ARBA" id="ARBA00022692"/>
    </source>
</evidence>
<evidence type="ECO:0000256" key="2">
    <source>
        <dbReference type="ARBA" id="ARBA00022448"/>
    </source>
</evidence>
<dbReference type="Pfam" id="PF13715">
    <property type="entry name" value="CarbopepD_reg_2"/>
    <property type="match status" value="1"/>
</dbReference>
<proteinExistence type="inferred from homology"/>
<dbReference type="PROSITE" id="PS52016">
    <property type="entry name" value="TONB_DEPENDENT_REC_3"/>
    <property type="match status" value="1"/>
</dbReference>
<dbReference type="SUPFAM" id="SSF49464">
    <property type="entry name" value="Carboxypeptidase regulatory domain-like"/>
    <property type="match status" value="1"/>
</dbReference>
<dbReference type="Pfam" id="PF07715">
    <property type="entry name" value="Plug"/>
    <property type="match status" value="1"/>
</dbReference>
<dbReference type="InterPro" id="IPR023996">
    <property type="entry name" value="TonB-dep_OMP_SusC/RagA"/>
</dbReference>
<sequence length="1067" mass="117050">MKKKLLKKLRVFLTNHVKKNMHLKLFGLMIISCSYGINATSTENNVIDNIEFDTFQQTTTITGTVLDNENNPLPGASIIEKGTTNGTTSDFDGNFSITLKDENAIVLVSFVGFTTQEITINGKSSINVVLQPDAQSLDEVIVVGYGTAKRKDITGSVERVNLEDSPIALSSNTSVLQTIRGATPGINIGTQNQVGTTPSIIVRGQNSINGNNNPLIVLDGVVFLGSVSDINPNDIASIDILKDASAAVVYGSRAGNGVIIINTKKGKTSKPVIKLSSSTGVNVWQNKPNLLSRDSYLEKYATQVGAASVDAIVWEEEYRGVLQDEGVDTDWIDLVSRKGSIQKHNLSVSGRSENVNYFFSGGYEEQEGVILGDEFNRVSLRSRVSADVTDWLELGLDGSYTNSDYSGVTPDVGRAMVMAPIGYPYRYDGQPFNTASNTSTALERYPTANNVPSPLWGTDGTRDSFDKRNYFRLAANATVKVPWIKGLKYTFNYSLSGQYRSVDNFYYEDYYIGLPTEGTPYYDRYSQTAIQANLSQANGSNARYKDYNYVMDNIINYNNSFGKHNVDVTLVATRDYRKTDQSVLDGNDFAALGNTSLGVNGITFATTQTNSYDLSERSNVGYLGRLSYGFDNKYNLTAAVRRDGASVFGSEKRFGTFWSVGGAWTLSNENFLRDNKILNYLKINASYGTNGNQGLSPYQTLSGVITGVPGDIEYAFGDNPSVSQYGIEQTSLGNADLGWESTTALNFGLHSAWLNSRITLDADIYFSKTSDQIFKRNIPSTSGFTSILASLGQIDNKGVEISLGTKNVDTENFSWSSNLTYWKNSNKITELYGDDIDGDGVEDDDISNSLFIGESLGAIYGYDYIGVVQTDDTQYIADTGASPGDAMYRDLDGEPGITAAGDRKILGFSTPNFRMGFSNTFTYKNFSLYMLFTGTFGGNDYFLGSNPRSNSLQNRFDYNDVDNGAWWTPENQSTTNLGPTFNDSRYKGLQSRGFVRLQNVNLTYKFDKNMLERLGVGISSFEMYASADNPLLFTNWYGGGDPERGIAAQSGTLPIMSAYTFGINVSF</sequence>
<evidence type="ECO:0000313" key="10">
    <source>
        <dbReference type="Proteomes" id="UP000623301"/>
    </source>
</evidence>
<keyword evidence="5 7" id="KW-0472">Membrane</keyword>
<keyword evidence="9" id="KW-0675">Receptor</keyword>
<dbReference type="EMBL" id="JAEHFJ010000010">
    <property type="protein sequence ID" value="MBJ2175892.1"/>
    <property type="molecule type" value="Genomic_DNA"/>
</dbReference>
<dbReference type="NCBIfam" id="TIGR04056">
    <property type="entry name" value="OMP_RagA_SusC"/>
    <property type="match status" value="1"/>
</dbReference>
<evidence type="ECO:0000256" key="7">
    <source>
        <dbReference type="PROSITE-ProRule" id="PRU01360"/>
    </source>
</evidence>
<dbReference type="Gene3D" id="2.170.130.10">
    <property type="entry name" value="TonB-dependent receptor, plug domain"/>
    <property type="match status" value="1"/>
</dbReference>
<evidence type="ECO:0000259" key="8">
    <source>
        <dbReference type="Pfam" id="PF07715"/>
    </source>
</evidence>
<evidence type="ECO:0000256" key="6">
    <source>
        <dbReference type="ARBA" id="ARBA00023237"/>
    </source>
</evidence>
<accession>A0ABS0WV68</accession>
<keyword evidence="3 7" id="KW-1134">Transmembrane beta strand</keyword>
<keyword evidence="10" id="KW-1185">Reference proteome</keyword>
<reference evidence="9 10" key="1">
    <citation type="submission" date="2020-12" db="EMBL/GenBank/DDBJ databases">
        <title>Aureibaculum luteum sp. nov. and Aureibaculum flavum sp. nov., novel members of the family Flavobacteriaceae isolated from Antarctic intertidal sediments.</title>
        <authorList>
            <person name="He X."/>
            <person name="Zhang X."/>
        </authorList>
    </citation>
    <scope>NUCLEOTIDE SEQUENCE [LARGE SCALE GENOMIC DNA]</scope>
    <source>
        <strain evidence="9 10">A20</strain>
    </source>
</reference>
<keyword evidence="4 7" id="KW-0812">Transmembrane</keyword>
<keyword evidence="6 7" id="KW-0998">Cell outer membrane</keyword>
<name>A0ABS0WV68_9FLAO</name>
<evidence type="ECO:0000256" key="5">
    <source>
        <dbReference type="ARBA" id="ARBA00023136"/>
    </source>
</evidence>
<organism evidence="9 10">
    <name type="scientific">Aureibaculum flavum</name>
    <dbReference type="NCBI Taxonomy" id="2795986"/>
    <lineage>
        <taxon>Bacteria</taxon>
        <taxon>Pseudomonadati</taxon>
        <taxon>Bacteroidota</taxon>
        <taxon>Flavobacteriia</taxon>
        <taxon>Flavobacteriales</taxon>
        <taxon>Flavobacteriaceae</taxon>
        <taxon>Aureibaculum</taxon>
    </lineage>
</organism>
<dbReference type="SUPFAM" id="SSF56935">
    <property type="entry name" value="Porins"/>
    <property type="match status" value="1"/>
</dbReference>
<keyword evidence="2 7" id="KW-0813">Transport</keyword>
<evidence type="ECO:0000313" key="9">
    <source>
        <dbReference type="EMBL" id="MBJ2175892.1"/>
    </source>
</evidence>
<protein>
    <submittedName>
        <fullName evidence="9">TonB-dependent receptor</fullName>
    </submittedName>
</protein>
<dbReference type="InterPro" id="IPR008969">
    <property type="entry name" value="CarboxyPept-like_regulatory"/>
</dbReference>
<dbReference type="NCBIfam" id="TIGR04057">
    <property type="entry name" value="SusC_RagA_signa"/>
    <property type="match status" value="1"/>
</dbReference>
<evidence type="ECO:0000256" key="1">
    <source>
        <dbReference type="ARBA" id="ARBA00004571"/>
    </source>
</evidence>
<dbReference type="RefSeq" id="WP_198842545.1">
    <property type="nucleotide sequence ID" value="NZ_JAEHFJ010000010.1"/>
</dbReference>